<feature type="transmembrane region" description="Helical" evidence="7">
    <location>
        <begin position="345"/>
        <end position="364"/>
    </location>
</feature>
<dbReference type="InterPro" id="IPR004681">
    <property type="entry name" value="TRAP_DctM"/>
</dbReference>
<protein>
    <submittedName>
        <fullName evidence="9">TRAP transporter permease</fullName>
    </submittedName>
</protein>
<keyword evidence="4 7" id="KW-0812">Transmembrane</keyword>
<evidence type="ECO:0000256" key="4">
    <source>
        <dbReference type="ARBA" id="ARBA00022692"/>
    </source>
</evidence>
<dbReference type="EMBL" id="CP101914">
    <property type="protein sequence ID" value="UUI02979.1"/>
    <property type="molecule type" value="Genomic_DNA"/>
</dbReference>
<dbReference type="RefSeq" id="WP_256708165.1">
    <property type="nucleotide sequence ID" value="NZ_CP101914.1"/>
</dbReference>
<feature type="transmembrane region" description="Helical" evidence="7">
    <location>
        <begin position="54"/>
        <end position="77"/>
    </location>
</feature>
<proteinExistence type="predicted"/>
<keyword evidence="6 7" id="KW-0472">Membrane</keyword>
<dbReference type="PANTHER" id="PTHR33362">
    <property type="entry name" value="SIALIC ACID TRAP TRANSPORTER PERMEASE PROTEIN SIAT-RELATED"/>
    <property type="match status" value="1"/>
</dbReference>
<feature type="transmembrane region" description="Helical" evidence="7">
    <location>
        <begin position="370"/>
        <end position="396"/>
    </location>
</feature>
<keyword evidence="3" id="KW-0997">Cell inner membrane</keyword>
<feature type="transmembrane region" description="Helical" evidence="7">
    <location>
        <begin position="6"/>
        <end position="24"/>
    </location>
</feature>
<evidence type="ECO:0000256" key="5">
    <source>
        <dbReference type="ARBA" id="ARBA00022989"/>
    </source>
</evidence>
<evidence type="ECO:0000256" key="2">
    <source>
        <dbReference type="ARBA" id="ARBA00022475"/>
    </source>
</evidence>
<evidence type="ECO:0000259" key="8">
    <source>
        <dbReference type="Pfam" id="PF06808"/>
    </source>
</evidence>
<dbReference type="Pfam" id="PF06808">
    <property type="entry name" value="DctM"/>
    <property type="match status" value="1"/>
</dbReference>
<evidence type="ECO:0000313" key="9">
    <source>
        <dbReference type="EMBL" id="UUI02979.1"/>
    </source>
</evidence>
<evidence type="ECO:0000256" key="7">
    <source>
        <dbReference type="SAM" id="Phobius"/>
    </source>
</evidence>
<comment type="subcellular location">
    <subcellularLocation>
        <location evidence="1">Cell inner membrane</location>
        <topology evidence="1">Multi-pass membrane protein</topology>
    </subcellularLocation>
</comment>
<dbReference type="PANTHER" id="PTHR33362:SF2">
    <property type="entry name" value="TRAP TRANSPORTER LARGE PERMEASE PROTEIN"/>
    <property type="match status" value="1"/>
</dbReference>
<dbReference type="InterPro" id="IPR010656">
    <property type="entry name" value="DctM"/>
</dbReference>
<dbReference type="Proteomes" id="UP001059773">
    <property type="component" value="Chromosome"/>
</dbReference>
<feature type="transmembrane region" description="Helical" evidence="7">
    <location>
        <begin position="425"/>
        <end position="444"/>
    </location>
</feature>
<gene>
    <name evidence="9" type="ORF">NP439_23610</name>
</gene>
<evidence type="ECO:0000256" key="6">
    <source>
        <dbReference type="ARBA" id="ARBA00023136"/>
    </source>
</evidence>
<feature type="transmembrane region" description="Helical" evidence="7">
    <location>
        <begin position="306"/>
        <end position="324"/>
    </location>
</feature>
<feature type="transmembrane region" description="Helical" evidence="7">
    <location>
        <begin position="182"/>
        <end position="204"/>
    </location>
</feature>
<accession>A0ABY5JWM8</accession>
<sequence length="453" mass="48397">MKLGISIWALLVYILIIIAWVVIVKRNIGEAMILGYFVTALFGGTEAFKLLWDGFIFGATHEVLFAAMFFVLMAYLIEKTKLINKLINILNAMVGRLPGGPAYVDTIASAIFGMISGSGSGNTATVGAITIPWMNKTGWKKETSATIAAGNAGMGISFPPNSSMFILLGAAPVSALVTEGNLYVALFVAGIYTLIYRLIIVWWFTKRDKVKAIPSENLDGFVIAFKKGWQSLLIFIGIIVPVLITIGPLSEFLAQLNRIGEDAIGSISIIIWVPVLISIITILVSWDTIPKTFGEWFSFLEGSTKSFSVIGVILLFSFSASEILKQLQLPEELGVLMSSMDLGPWVVALLVGILIIIVATPLTATATVTAIGTVAFSTLVAAGIDPVVAAVAILIFSSTEGASPPGGAPIFIASGIARADPIKTFVPLICYYVIPIGLLGWLVATELLPIMLF</sequence>
<evidence type="ECO:0000256" key="3">
    <source>
        <dbReference type="ARBA" id="ARBA00022519"/>
    </source>
</evidence>
<keyword evidence="5 7" id="KW-1133">Transmembrane helix</keyword>
<reference evidence="9" key="1">
    <citation type="submission" date="2022-07" db="EMBL/GenBank/DDBJ databases">
        <title>FELIX.</title>
        <authorList>
            <person name="Wan K.H."/>
            <person name="Park S."/>
            <person name="Lawrence Q."/>
            <person name="Eichenberger J.P."/>
            <person name="Booth B.W."/>
            <person name="Piaggio A.J."/>
            <person name="Chandler J.C."/>
            <person name="Franklin A.B."/>
            <person name="Celniker S.E."/>
        </authorList>
    </citation>
    <scope>NUCLEOTIDE SEQUENCE</scope>
    <source>
        <strain evidence="9">QA-1986 374</strain>
    </source>
</reference>
<feature type="transmembrane region" description="Helical" evidence="7">
    <location>
        <begin position="31"/>
        <end position="48"/>
    </location>
</feature>
<evidence type="ECO:0000313" key="10">
    <source>
        <dbReference type="Proteomes" id="UP001059773"/>
    </source>
</evidence>
<name>A0ABY5JWM8_9BACI</name>
<organism evidence="9 10">
    <name type="scientific">Oceanobacillus jeddahense</name>
    <dbReference type="NCBI Taxonomy" id="1462527"/>
    <lineage>
        <taxon>Bacteria</taxon>
        <taxon>Bacillati</taxon>
        <taxon>Bacillota</taxon>
        <taxon>Bacilli</taxon>
        <taxon>Bacillales</taxon>
        <taxon>Bacillaceae</taxon>
        <taxon>Oceanobacillus</taxon>
    </lineage>
</organism>
<keyword evidence="10" id="KW-1185">Reference proteome</keyword>
<feature type="domain" description="TRAP C4-dicarboxylate transport system permease DctM subunit" evidence="8">
    <location>
        <begin position="16"/>
        <end position="439"/>
    </location>
</feature>
<feature type="transmembrane region" description="Helical" evidence="7">
    <location>
        <begin position="266"/>
        <end position="286"/>
    </location>
</feature>
<evidence type="ECO:0000256" key="1">
    <source>
        <dbReference type="ARBA" id="ARBA00004429"/>
    </source>
</evidence>
<keyword evidence="2" id="KW-1003">Cell membrane</keyword>
<feature type="transmembrane region" description="Helical" evidence="7">
    <location>
        <begin position="232"/>
        <end position="254"/>
    </location>
</feature>